<reference evidence="6 7" key="1">
    <citation type="submission" date="2024-09" db="EMBL/GenBank/DDBJ databases">
        <title>Aeromonas strains Genome sequencing and assembly.</title>
        <authorList>
            <person name="Hu X."/>
            <person name="Tang B."/>
        </authorList>
    </citation>
    <scope>NUCLEOTIDE SEQUENCE [LARGE SCALE GENOMIC DNA]</scope>
    <source>
        <strain evidence="6 7">NB23SCDHY001</strain>
    </source>
</reference>
<dbReference type="InterPro" id="IPR001761">
    <property type="entry name" value="Peripla_BP/Lac1_sug-bd_dom"/>
</dbReference>
<evidence type="ECO:0000256" key="4">
    <source>
        <dbReference type="SAM" id="SignalP"/>
    </source>
</evidence>
<evidence type="ECO:0000256" key="3">
    <source>
        <dbReference type="ARBA" id="ARBA00022729"/>
    </source>
</evidence>
<dbReference type="RefSeq" id="WP_408788823.1">
    <property type="nucleotide sequence ID" value="NZ_JBGXBU010000001.1"/>
</dbReference>
<feature type="chain" id="PRO_5047464605" evidence="4">
    <location>
        <begin position="20"/>
        <end position="358"/>
    </location>
</feature>
<evidence type="ECO:0000313" key="7">
    <source>
        <dbReference type="Proteomes" id="UP001630969"/>
    </source>
</evidence>
<evidence type="ECO:0000313" key="6">
    <source>
        <dbReference type="EMBL" id="MFM4892481.1"/>
    </source>
</evidence>
<organism evidence="6 7">
    <name type="scientific">Aeromonas bivalvium</name>
    <dbReference type="NCBI Taxonomy" id="440079"/>
    <lineage>
        <taxon>Bacteria</taxon>
        <taxon>Pseudomonadati</taxon>
        <taxon>Pseudomonadota</taxon>
        <taxon>Gammaproteobacteria</taxon>
        <taxon>Aeromonadales</taxon>
        <taxon>Aeromonadaceae</taxon>
        <taxon>Aeromonas</taxon>
    </lineage>
</organism>
<evidence type="ECO:0000259" key="5">
    <source>
        <dbReference type="Pfam" id="PF00532"/>
    </source>
</evidence>
<dbReference type="Pfam" id="PF00532">
    <property type="entry name" value="Peripla_BP_1"/>
    <property type="match status" value="1"/>
</dbReference>
<feature type="domain" description="Periplasmic binding protein/LacI sugar binding" evidence="5">
    <location>
        <begin position="53"/>
        <end position="302"/>
    </location>
</feature>
<evidence type="ECO:0000256" key="2">
    <source>
        <dbReference type="ARBA" id="ARBA00007639"/>
    </source>
</evidence>
<protein>
    <submittedName>
        <fullName evidence="6">TMAO reductase system periplasmic protein TorT</fullName>
    </submittedName>
</protein>
<name>A0ABW9GMW5_9GAMM</name>
<sequence length="358" mass="37855">MRSLILCLLLTLPAVCARAAFTIQPWPETADPLQLPPPLSWTGPVRAERPFELCALYPHLRDAYWLSVNQGMVEEASRLGVGLRVHEAGGYGASSEQARQLAACAREGSDAILLGAVDGPALAEAIGKSPLPVFGLVNALPPAHVVAQVGVPWYQMGWRIGHWLALRHPAGSPPVRVALLPGPEGRGGNSVVEPGFSAAIAGSAITLVDTLRGDNSREIQRSLVQQLLTRHPHLDYLVGGAMAAEVAVNELARRGDQGAGQGPAVLAIYFSHGVQRALLRGRLALANSDQMREQGRLAVAQAVCLLQRPDASEAQCPRHMGPAILTLSGPLAASGDTLSDPAFRPVYRLAPGAPPPRQ</sequence>
<gene>
    <name evidence="6" type="primary">torT</name>
    <name evidence="6" type="ORF">ACEUDJ_06285</name>
</gene>
<comment type="subcellular location">
    <subcellularLocation>
        <location evidence="1">Cell envelope</location>
    </subcellularLocation>
</comment>
<dbReference type="PANTHER" id="PTHR46847">
    <property type="entry name" value="D-ALLOSE-BINDING PERIPLASMIC PROTEIN-RELATED"/>
    <property type="match status" value="1"/>
</dbReference>
<dbReference type="NCBIfam" id="NF008185">
    <property type="entry name" value="PRK10936.1"/>
    <property type="match status" value="1"/>
</dbReference>
<keyword evidence="3 4" id="KW-0732">Signal</keyword>
<dbReference type="Proteomes" id="UP001630969">
    <property type="component" value="Unassembled WGS sequence"/>
</dbReference>
<dbReference type="InterPro" id="IPR028082">
    <property type="entry name" value="Peripla_BP_I"/>
</dbReference>
<dbReference type="SUPFAM" id="SSF53822">
    <property type="entry name" value="Periplasmic binding protein-like I"/>
    <property type="match status" value="1"/>
</dbReference>
<comment type="similarity">
    <text evidence="2">Belongs to the bacterial solute-binding protein 2 family.</text>
</comment>
<keyword evidence="7" id="KW-1185">Reference proteome</keyword>
<dbReference type="EMBL" id="JBGXBU010000001">
    <property type="protein sequence ID" value="MFM4892481.1"/>
    <property type="molecule type" value="Genomic_DNA"/>
</dbReference>
<evidence type="ECO:0000256" key="1">
    <source>
        <dbReference type="ARBA" id="ARBA00004196"/>
    </source>
</evidence>
<dbReference type="Gene3D" id="3.40.50.2300">
    <property type="match status" value="2"/>
</dbReference>
<dbReference type="GeneID" id="97219690"/>
<feature type="signal peptide" evidence="4">
    <location>
        <begin position="1"/>
        <end position="19"/>
    </location>
</feature>
<accession>A0ABW9GMW5</accession>
<dbReference type="PANTHER" id="PTHR46847:SF1">
    <property type="entry name" value="D-ALLOSE-BINDING PERIPLASMIC PROTEIN-RELATED"/>
    <property type="match status" value="1"/>
</dbReference>
<proteinExistence type="inferred from homology"/>
<dbReference type="CDD" id="cd06306">
    <property type="entry name" value="PBP1_TorT-like"/>
    <property type="match status" value="1"/>
</dbReference>
<comment type="caution">
    <text evidence="6">The sequence shown here is derived from an EMBL/GenBank/DDBJ whole genome shotgun (WGS) entry which is preliminary data.</text>
</comment>